<feature type="non-terminal residue" evidence="2">
    <location>
        <position position="1"/>
    </location>
</feature>
<evidence type="ECO:0000313" key="2">
    <source>
        <dbReference type="EMBL" id="CBY38459.1"/>
    </source>
</evidence>
<dbReference type="EMBL" id="FN655227">
    <property type="protein sequence ID" value="CBY38459.1"/>
    <property type="molecule type" value="Genomic_DNA"/>
</dbReference>
<name>E4YSM0_OIKDI</name>
<feature type="compositionally biased region" description="Polar residues" evidence="1">
    <location>
        <begin position="20"/>
        <end position="38"/>
    </location>
</feature>
<reference evidence="2" key="1">
    <citation type="journal article" date="2010" name="Science">
        <title>Plasticity of animal genome architecture unmasked by rapid evolution of a pelagic tunicate.</title>
        <authorList>
            <person name="Denoeud F."/>
            <person name="Henriet S."/>
            <person name="Mungpakdee S."/>
            <person name="Aury J.M."/>
            <person name="Da Silva C."/>
            <person name="Brinkmann H."/>
            <person name="Mikhaleva J."/>
            <person name="Olsen L.C."/>
            <person name="Jubin C."/>
            <person name="Canestro C."/>
            <person name="Bouquet J.M."/>
            <person name="Danks G."/>
            <person name="Poulain J."/>
            <person name="Campsteijn C."/>
            <person name="Adamski M."/>
            <person name="Cross I."/>
            <person name="Yadetie F."/>
            <person name="Muffato M."/>
            <person name="Louis A."/>
            <person name="Butcher S."/>
            <person name="Tsagkogeorga G."/>
            <person name="Konrad A."/>
            <person name="Singh S."/>
            <person name="Jensen M.F."/>
            <person name="Cong E.H."/>
            <person name="Eikeseth-Otteraa H."/>
            <person name="Noel B."/>
            <person name="Anthouard V."/>
            <person name="Porcel B.M."/>
            <person name="Kachouri-Lafond R."/>
            <person name="Nishino A."/>
            <person name="Ugolini M."/>
            <person name="Chourrout P."/>
            <person name="Nishida H."/>
            <person name="Aasland R."/>
            <person name="Huzurbazar S."/>
            <person name="Westhof E."/>
            <person name="Delsuc F."/>
            <person name="Lehrach H."/>
            <person name="Reinhardt R."/>
            <person name="Weissenbach J."/>
            <person name="Roy S.W."/>
            <person name="Artiguenave F."/>
            <person name="Postlethwait J.H."/>
            <person name="Manak J.R."/>
            <person name="Thompson E.M."/>
            <person name="Jaillon O."/>
            <person name="Du Pasquier L."/>
            <person name="Boudinot P."/>
            <person name="Liberles D.A."/>
            <person name="Volff J.N."/>
            <person name="Philippe H."/>
            <person name="Lenhard B."/>
            <person name="Roest Crollius H."/>
            <person name="Wincker P."/>
            <person name="Chourrout D."/>
        </authorList>
    </citation>
    <scope>NUCLEOTIDE SEQUENCE [LARGE SCALE GENOMIC DNA]</scope>
</reference>
<proteinExistence type="predicted"/>
<evidence type="ECO:0000256" key="1">
    <source>
        <dbReference type="SAM" id="MobiDB-lite"/>
    </source>
</evidence>
<dbReference type="Proteomes" id="UP000011014">
    <property type="component" value="Unassembled WGS sequence"/>
</dbReference>
<gene>
    <name evidence="2" type="ORF">GSOID_T00032403001</name>
</gene>
<accession>E4YSM0</accession>
<protein>
    <submittedName>
        <fullName evidence="2">Uncharacterized protein</fullName>
    </submittedName>
</protein>
<feature type="region of interest" description="Disordered" evidence="1">
    <location>
        <begin position="1"/>
        <end position="38"/>
    </location>
</feature>
<organism evidence="2">
    <name type="scientific">Oikopleura dioica</name>
    <name type="common">Tunicate</name>
    <dbReference type="NCBI Taxonomy" id="34765"/>
    <lineage>
        <taxon>Eukaryota</taxon>
        <taxon>Metazoa</taxon>
        <taxon>Chordata</taxon>
        <taxon>Tunicata</taxon>
        <taxon>Appendicularia</taxon>
        <taxon>Copelata</taxon>
        <taxon>Oikopleuridae</taxon>
        <taxon>Oikopleura</taxon>
    </lineage>
</organism>
<sequence length="38" mass="4030">SSTVSLFCGNGEPVRRKGSLTRTGSPKSEPSSFLTVQM</sequence>
<dbReference type="AlphaFoldDB" id="E4YSM0"/>